<accession>A0A0N4UFE6</accession>
<dbReference type="GO" id="GO:0005778">
    <property type="term" value="C:peroxisomal membrane"/>
    <property type="evidence" value="ECO:0007669"/>
    <property type="project" value="TreeGrafter"/>
</dbReference>
<evidence type="ECO:0000313" key="11">
    <source>
        <dbReference type="Proteomes" id="UP000274756"/>
    </source>
</evidence>
<feature type="repeat" description="TPR" evidence="8">
    <location>
        <begin position="364"/>
        <end position="397"/>
    </location>
</feature>
<dbReference type="EMBL" id="UYYG01001182">
    <property type="protein sequence ID" value="VDN59477.1"/>
    <property type="molecule type" value="Genomic_DNA"/>
</dbReference>
<organism evidence="10 12">
    <name type="scientific">Dracunculus medinensis</name>
    <name type="common">Guinea worm</name>
    <dbReference type="NCBI Taxonomy" id="318479"/>
    <lineage>
        <taxon>Eukaryota</taxon>
        <taxon>Metazoa</taxon>
        <taxon>Ecdysozoa</taxon>
        <taxon>Nematoda</taxon>
        <taxon>Chromadorea</taxon>
        <taxon>Rhabditida</taxon>
        <taxon>Spirurina</taxon>
        <taxon>Dracunculoidea</taxon>
        <taxon>Dracunculidae</taxon>
        <taxon>Dracunculus</taxon>
    </lineage>
</organism>
<evidence type="ECO:0000313" key="12">
    <source>
        <dbReference type="WBParaSite" id="DME_0000615401-mRNA-1"/>
    </source>
</evidence>
<protein>
    <submittedName>
        <fullName evidence="12">TPR_REGION domain-containing protein</fullName>
    </submittedName>
</protein>
<dbReference type="GO" id="GO:0005829">
    <property type="term" value="C:cytosol"/>
    <property type="evidence" value="ECO:0007669"/>
    <property type="project" value="TreeGrafter"/>
</dbReference>
<evidence type="ECO:0000313" key="10">
    <source>
        <dbReference type="Proteomes" id="UP000038040"/>
    </source>
</evidence>
<gene>
    <name evidence="9" type="ORF">DME_LOCUS9450</name>
</gene>
<dbReference type="GO" id="GO:0005052">
    <property type="term" value="F:peroxisome matrix targeting signal-1 binding"/>
    <property type="evidence" value="ECO:0007669"/>
    <property type="project" value="TreeGrafter"/>
</dbReference>
<keyword evidence="5" id="KW-0677">Repeat</keyword>
<keyword evidence="6 8" id="KW-0802">TPR repeat</keyword>
<dbReference type="Proteomes" id="UP000274756">
    <property type="component" value="Unassembled WGS sequence"/>
</dbReference>
<dbReference type="SUPFAM" id="SSF48452">
    <property type="entry name" value="TPR-like"/>
    <property type="match status" value="1"/>
</dbReference>
<dbReference type="PANTHER" id="PTHR10130:SF0">
    <property type="entry name" value="GH08708P"/>
    <property type="match status" value="1"/>
</dbReference>
<name>A0A0N4UFE6_DRAME</name>
<keyword evidence="7" id="KW-0576">Peroxisome</keyword>
<dbReference type="AlphaFoldDB" id="A0A0N4UFE6"/>
<evidence type="ECO:0000256" key="3">
    <source>
        <dbReference type="ARBA" id="ARBA00005348"/>
    </source>
</evidence>
<evidence type="ECO:0000313" key="9">
    <source>
        <dbReference type="EMBL" id="VDN59477.1"/>
    </source>
</evidence>
<dbReference type="PANTHER" id="PTHR10130">
    <property type="entry name" value="PEROXISOMAL TARGETING SIGNAL 1 RECEPTOR PEX5"/>
    <property type="match status" value="1"/>
</dbReference>
<dbReference type="OrthoDB" id="10006023at2759"/>
<dbReference type="Proteomes" id="UP000038040">
    <property type="component" value="Unplaced"/>
</dbReference>
<dbReference type="GO" id="GO:0016560">
    <property type="term" value="P:protein import into peroxisome matrix, docking"/>
    <property type="evidence" value="ECO:0007669"/>
    <property type="project" value="TreeGrafter"/>
</dbReference>
<dbReference type="PROSITE" id="PS50005">
    <property type="entry name" value="TPR"/>
    <property type="match status" value="3"/>
</dbReference>
<dbReference type="InterPro" id="IPR019734">
    <property type="entry name" value="TPR_rpt"/>
</dbReference>
<evidence type="ECO:0000256" key="4">
    <source>
        <dbReference type="ARBA" id="ARBA00022490"/>
    </source>
</evidence>
<keyword evidence="4" id="KW-0963">Cytoplasm</keyword>
<dbReference type="Gene3D" id="1.25.40.10">
    <property type="entry name" value="Tetratricopeptide repeat domain"/>
    <property type="match status" value="1"/>
</dbReference>
<evidence type="ECO:0000256" key="7">
    <source>
        <dbReference type="ARBA" id="ARBA00023140"/>
    </source>
</evidence>
<evidence type="ECO:0000256" key="1">
    <source>
        <dbReference type="ARBA" id="ARBA00004275"/>
    </source>
</evidence>
<reference evidence="9 11" key="2">
    <citation type="submission" date="2018-11" db="EMBL/GenBank/DDBJ databases">
        <authorList>
            <consortium name="Pathogen Informatics"/>
        </authorList>
    </citation>
    <scope>NUCLEOTIDE SEQUENCE [LARGE SCALE GENOMIC DNA]</scope>
</reference>
<evidence type="ECO:0000256" key="6">
    <source>
        <dbReference type="ARBA" id="ARBA00022803"/>
    </source>
</evidence>
<sequence>MDSLLSDKYEKWNELSKFQQRESSLPNDLINAFESLTQSFTDELATTYLSEQSNKYSAPTTFDERQLFQNILMNDVFDDIMLKKDLPLSNDSKNITDHESVDKQHTVGKLAKITSNPGISRKWTPGVIPRNGSHILPANFSTAATGMNLNATDRMFSSSIKSKMFPAEYLNMFDQKNKTNSDKFMNFDSFEHYISSNADVDFEHEELNVNFSQISYEMRKDNPYLNEENCTAEGKKLLDNKTDINTAIFFLEAAIQQNICDAKTWYYLGLAHSFNGNDVLAISAYTKSLEIDPHNNDAVLAISASLANENLNAQALKFLDCWINNYAAYGSSNKCFVSDVSPNFNEIERRFLATAAKQPEEGVADLQNAMGILYNLNHNYSKAVDCLSLAVQLKPTDVFLINRYGATLLRAGHHTEAIATFLRASQLVPQYIRLYYNLGIAHFELDLINDAIKFFVQAIEMLKKEDYDDLSYIWSALQLAVFDSDHPCISDLLTAVNARDLPRFREIFNRVCSAPP</sequence>
<dbReference type="Pfam" id="PF13181">
    <property type="entry name" value="TPR_8"/>
    <property type="match status" value="1"/>
</dbReference>
<dbReference type="InterPro" id="IPR024111">
    <property type="entry name" value="PEX5/PEX5L"/>
</dbReference>
<dbReference type="SMART" id="SM00028">
    <property type="entry name" value="TPR"/>
    <property type="match status" value="4"/>
</dbReference>
<dbReference type="WBParaSite" id="DME_0000615401-mRNA-1">
    <property type="protein sequence ID" value="DME_0000615401-mRNA-1"/>
    <property type="gene ID" value="DME_0000615401"/>
</dbReference>
<evidence type="ECO:0000256" key="8">
    <source>
        <dbReference type="PROSITE-ProRule" id="PRU00339"/>
    </source>
</evidence>
<dbReference type="STRING" id="318479.A0A0N4UFE6"/>
<feature type="repeat" description="TPR" evidence="8">
    <location>
        <begin position="262"/>
        <end position="295"/>
    </location>
</feature>
<comment type="similarity">
    <text evidence="3">Belongs to the peroxisomal targeting signal receptor family.</text>
</comment>
<feature type="repeat" description="TPR" evidence="8">
    <location>
        <begin position="432"/>
        <end position="465"/>
    </location>
</feature>
<dbReference type="Pfam" id="PF13414">
    <property type="entry name" value="TPR_11"/>
    <property type="match status" value="1"/>
</dbReference>
<dbReference type="InterPro" id="IPR011990">
    <property type="entry name" value="TPR-like_helical_dom_sf"/>
</dbReference>
<evidence type="ECO:0000256" key="2">
    <source>
        <dbReference type="ARBA" id="ARBA00004496"/>
    </source>
</evidence>
<evidence type="ECO:0000256" key="5">
    <source>
        <dbReference type="ARBA" id="ARBA00022737"/>
    </source>
</evidence>
<proteinExistence type="inferred from homology"/>
<comment type="subcellular location">
    <subcellularLocation>
        <location evidence="2">Cytoplasm</location>
    </subcellularLocation>
    <subcellularLocation>
        <location evidence="1">Peroxisome</location>
    </subcellularLocation>
</comment>
<keyword evidence="11" id="KW-1185">Reference proteome</keyword>
<reference evidence="12" key="1">
    <citation type="submission" date="2017-02" db="UniProtKB">
        <authorList>
            <consortium name="WormBaseParasite"/>
        </authorList>
    </citation>
    <scope>IDENTIFICATION</scope>
</reference>